<dbReference type="PANTHER" id="PTHR45753:SF6">
    <property type="entry name" value="ASPARTATE CARBAMOYLTRANSFERASE"/>
    <property type="match status" value="1"/>
</dbReference>
<evidence type="ECO:0000256" key="9">
    <source>
        <dbReference type="RuleBase" id="RU003634"/>
    </source>
</evidence>
<evidence type="ECO:0000256" key="6">
    <source>
        <dbReference type="ARBA" id="ARBA00043884"/>
    </source>
</evidence>
<feature type="domain" description="Aspartate/ornithine carbamoyltransferase Asp/Orn-binding" evidence="10">
    <location>
        <begin position="200"/>
        <end position="348"/>
    </location>
</feature>
<dbReference type="NCBIfam" id="TIGR00670">
    <property type="entry name" value="asp_carb_tr"/>
    <property type="match status" value="1"/>
</dbReference>
<keyword evidence="5" id="KW-0665">Pyrimidine biosynthesis</keyword>
<dbReference type="EC" id="2.1.3.2" evidence="3 8"/>
<keyword evidence="13" id="KW-1185">Reference proteome</keyword>
<accession>A0A9X7Z8C5</accession>
<evidence type="ECO:0000256" key="7">
    <source>
        <dbReference type="ARBA" id="ARBA00048859"/>
    </source>
</evidence>
<evidence type="ECO:0000313" key="13">
    <source>
        <dbReference type="Proteomes" id="UP000663505"/>
    </source>
</evidence>
<keyword evidence="4 9" id="KW-0808">Transferase</keyword>
<dbReference type="Gene3D" id="3.40.50.1370">
    <property type="entry name" value="Aspartate/ornithine carbamoyltransferase"/>
    <property type="match status" value="2"/>
</dbReference>
<dbReference type="SUPFAM" id="SSF53671">
    <property type="entry name" value="Aspartate/ornithine carbamoyltransferase"/>
    <property type="match status" value="1"/>
</dbReference>
<dbReference type="Pfam" id="PF00185">
    <property type="entry name" value="OTCace"/>
    <property type="match status" value="1"/>
</dbReference>
<evidence type="ECO:0000259" key="11">
    <source>
        <dbReference type="Pfam" id="PF02729"/>
    </source>
</evidence>
<organism evidence="12 13">
    <name type="scientific">Alicyclobacillus mengziensis</name>
    <dbReference type="NCBI Taxonomy" id="2931921"/>
    <lineage>
        <taxon>Bacteria</taxon>
        <taxon>Bacillati</taxon>
        <taxon>Bacillota</taxon>
        <taxon>Bacilli</taxon>
        <taxon>Bacillales</taxon>
        <taxon>Alicyclobacillaceae</taxon>
        <taxon>Alicyclobacillus</taxon>
    </lineage>
</organism>
<dbReference type="GO" id="GO:0009220">
    <property type="term" value="P:pyrimidine ribonucleotide biosynthetic process"/>
    <property type="evidence" value="ECO:0007669"/>
    <property type="project" value="UniProtKB-UniRule"/>
</dbReference>
<evidence type="ECO:0000259" key="10">
    <source>
        <dbReference type="Pfam" id="PF00185"/>
    </source>
</evidence>
<evidence type="ECO:0000256" key="2">
    <source>
        <dbReference type="ARBA" id="ARBA00008896"/>
    </source>
</evidence>
<dbReference type="PANTHER" id="PTHR45753">
    <property type="entry name" value="ORNITHINE CARBAMOYLTRANSFERASE, MITOCHONDRIAL"/>
    <property type="match status" value="1"/>
</dbReference>
<dbReference type="GO" id="GO:0006207">
    <property type="term" value="P:'de novo' pyrimidine nucleobase biosynthetic process"/>
    <property type="evidence" value="ECO:0007669"/>
    <property type="project" value="InterPro"/>
</dbReference>
<evidence type="ECO:0000256" key="1">
    <source>
        <dbReference type="ARBA" id="ARBA00004852"/>
    </source>
</evidence>
<dbReference type="InterPro" id="IPR002082">
    <property type="entry name" value="Asp_carbamoyltransf"/>
</dbReference>
<feature type="domain" description="Aspartate/ornithine carbamoyltransferase carbamoyl-P binding" evidence="11">
    <location>
        <begin position="51"/>
        <end position="192"/>
    </location>
</feature>
<dbReference type="Pfam" id="PF02729">
    <property type="entry name" value="OTCace_N"/>
    <property type="match status" value="1"/>
</dbReference>
<dbReference type="InterPro" id="IPR006131">
    <property type="entry name" value="Asp_carbamoyltransf_Asp/Orn-bd"/>
</dbReference>
<dbReference type="EMBL" id="CP071182">
    <property type="protein sequence ID" value="QSO49487.1"/>
    <property type="molecule type" value="Genomic_DNA"/>
</dbReference>
<dbReference type="PRINTS" id="PR00101">
    <property type="entry name" value="ATCASE"/>
</dbReference>
<evidence type="ECO:0000256" key="4">
    <source>
        <dbReference type="ARBA" id="ARBA00022679"/>
    </source>
</evidence>
<comment type="similarity">
    <text evidence="2">Belongs to the aspartate/ornithine carbamoyltransferase superfamily. ATCase family.</text>
</comment>
<reference evidence="12 13" key="1">
    <citation type="submission" date="2021-02" db="EMBL/GenBank/DDBJ databases">
        <title>Alicyclobacillus curvatus sp. nov. and Alicyclobacillus mengziensis sp. nov., two acidophilic bacteria isolated from acid mine drainage.</title>
        <authorList>
            <person name="Huang Y."/>
        </authorList>
    </citation>
    <scope>NUCLEOTIDE SEQUENCE [LARGE SCALE GENOMIC DNA]</scope>
    <source>
        <strain evidence="12 13">S30H14</strain>
    </source>
</reference>
<evidence type="ECO:0000256" key="3">
    <source>
        <dbReference type="ARBA" id="ARBA00013008"/>
    </source>
</evidence>
<dbReference type="InterPro" id="IPR036901">
    <property type="entry name" value="Asp/Orn_carbamoylTrfase_sf"/>
</dbReference>
<dbReference type="Proteomes" id="UP000663505">
    <property type="component" value="Chromosome"/>
</dbReference>
<gene>
    <name evidence="12" type="primary">pyrB</name>
    <name evidence="12" type="ORF">JZ786_11640</name>
</gene>
<protein>
    <recommendedName>
        <fullName evidence="3 8">Aspartate carbamoyltransferase</fullName>
        <ecNumber evidence="3 8">2.1.3.2</ecNumber>
    </recommendedName>
</protein>
<dbReference type="PRINTS" id="PR00100">
    <property type="entry name" value="AOTCASE"/>
</dbReference>
<dbReference type="AlphaFoldDB" id="A0A9X7Z8C5"/>
<dbReference type="InterPro" id="IPR006130">
    <property type="entry name" value="Asp/Orn_carbamoylTrfase"/>
</dbReference>
<evidence type="ECO:0000256" key="8">
    <source>
        <dbReference type="NCBIfam" id="TIGR00670"/>
    </source>
</evidence>
<evidence type="ECO:0000256" key="5">
    <source>
        <dbReference type="ARBA" id="ARBA00022975"/>
    </source>
</evidence>
<dbReference type="PROSITE" id="PS00097">
    <property type="entry name" value="CARBAMOYLTRANSFERASE"/>
    <property type="match status" value="1"/>
</dbReference>
<comment type="pathway">
    <text evidence="1">Pyrimidine metabolism; UMP biosynthesis via de novo pathway; (S)-dihydroorotate from bicarbonate: step 2/3.</text>
</comment>
<dbReference type="KEGG" id="afx:JZ786_11640"/>
<dbReference type="GO" id="GO:0016597">
    <property type="term" value="F:amino acid binding"/>
    <property type="evidence" value="ECO:0007669"/>
    <property type="project" value="InterPro"/>
</dbReference>
<comment type="catalytic activity">
    <reaction evidence="7">
        <text>carbamoyl phosphate + L-aspartate = N-carbamoyl-L-aspartate + phosphate + H(+)</text>
        <dbReference type="Rhea" id="RHEA:20013"/>
        <dbReference type="ChEBI" id="CHEBI:15378"/>
        <dbReference type="ChEBI" id="CHEBI:29991"/>
        <dbReference type="ChEBI" id="CHEBI:32814"/>
        <dbReference type="ChEBI" id="CHEBI:43474"/>
        <dbReference type="ChEBI" id="CHEBI:58228"/>
        <dbReference type="EC" id="2.1.3.2"/>
    </reaction>
</comment>
<dbReference type="GO" id="GO:0006520">
    <property type="term" value="P:amino acid metabolic process"/>
    <property type="evidence" value="ECO:0007669"/>
    <property type="project" value="InterPro"/>
</dbReference>
<comment type="function">
    <text evidence="6">Catalyzes the condensation of carbamoyl phosphate and aspartate to form carbamoyl aspartate and inorganic phosphate, the committed step in the de novo pyrimidine nucleotide biosynthesis pathway.</text>
</comment>
<dbReference type="GO" id="GO:0004070">
    <property type="term" value="F:aspartate carbamoyltransferase activity"/>
    <property type="evidence" value="ECO:0007669"/>
    <property type="project" value="UniProtKB-UniRule"/>
</dbReference>
<sequence length="355" mass="38613">MYQPPETRRLQFTSRKSTERTVFGLLASPKTTGTDEVTGGRKTSAFHRTVRDLVTVKVLTRLDVESYIERAEELRGLPRKDVMRLHAGAVVASLFYEPSTRTRLSFETAALRIGAQVVSAENALDNSSAKKGERLEDTLRIVGSYADVVVVRHHENDTLGRAASFCPVPVVSAGAGAGEHPTQALLDVYTLKREFGEVDDLSITILGDLRYGRTVHSLLTLLTQFSGVKVTVLPVPGLELPTPLLQSLKIAGLNVQVVDSLGDALDGADAVYQTRIQTERLQGESALAAASALRLGPDELELLPAHARILHPLPRIGELDPALDSDPRAAYFRQAENGLFIRMAVLDSMLEEGIS</sequence>
<name>A0A9X7Z8C5_9BACL</name>
<dbReference type="InterPro" id="IPR006132">
    <property type="entry name" value="Asp/Orn_carbamoyltranf_P-bd"/>
</dbReference>
<evidence type="ECO:0000313" key="12">
    <source>
        <dbReference type="EMBL" id="QSO49487.1"/>
    </source>
</evidence>
<proteinExistence type="inferred from homology"/>